<sequence>MNRYDLRLFFPITAILLPIILLALTPVAQDPQYFQNGIYRFSAVYLIVVKLVYPYLVMRSLTNSEMELSDGKKYAVVVGVLLLGGIPLGQVVFSLVYGLVVYPSEAPVS</sequence>
<dbReference type="AlphaFoldDB" id="M0DW02"/>
<protein>
    <submittedName>
        <fullName evidence="2">Uncharacterized protein</fullName>
    </submittedName>
</protein>
<keyword evidence="3" id="KW-1185">Reference proteome</keyword>
<proteinExistence type="predicted"/>
<feature type="transmembrane region" description="Helical" evidence="1">
    <location>
        <begin position="37"/>
        <end position="56"/>
    </location>
</feature>
<keyword evidence="1" id="KW-1133">Transmembrane helix</keyword>
<evidence type="ECO:0000313" key="3">
    <source>
        <dbReference type="Proteomes" id="UP000011523"/>
    </source>
</evidence>
<evidence type="ECO:0000313" key="2">
    <source>
        <dbReference type="EMBL" id="ELZ39705.1"/>
    </source>
</evidence>
<dbReference type="OrthoDB" id="377572at2157"/>
<dbReference type="RefSeq" id="WP_006628407.1">
    <property type="nucleotide sequence ID" value="NZ_AOJD01000025.1"/>
</dbReference>
<evidence type="ECO:0000256" key="1">
    <source>
        <dbReference type="SAM" id="Phobius"/>
    </source>
</evidence>
<comment type="caution">
    <text evidence="2">The sequence shown here is derived from an EMBL/GenBank/DDBJ whole genome shotgun (WGS) entry which is preliminary data.</text>
</comment>
<organism evidence="2 3">
    <name type="scientific">Halorubrum tebenquichense DSM 14210</name>
    <dbReference type="NCBI Taxonomy" id="1227485"/>
    <lineage>
        <taxon>Archaea</taxon>
        <taxon>Methanobacteriati</taxon>
        <taxon>Methanobacteriota</taxon>
        <taxon>Stenosarchaea group</taxon>
        <taxon>Halobacteria</taxon>
        <taxon>Halobacteriales</taxon>
        <taxon>Haloferacaceae</taxon>
        <taxon>Halorubrum</taxon>
    </lineage>
</organism>
<name>M0DW02_9EURY</name>
<keyword evidence="1" id="KW-0472">Membrane</keyword>
<reference evidence="2 3" key="1">
    <citation type="journal article" date="2014" name="PLoS Genet.">
        <title>Phylogenetically driven sequencing of extremely halophilic archaea reveals strategies for static and dynamic osmo-response.</title>
        <authorList>
            <person name="Becker E.A."/>
            <person name="Seitzer P.M."/>
            <person name="Tritt A."/>
            <person name="Larsen D."/>
            <person name="Krusor M."/>
            <person name="Yao A.I."/>
            <person name="Wu D."/>
            <person name="Madern D."/>
            <person name="Eisen J.A."/>
            <person name="Darling A.E."/>
            <person name="Facciotti M.T."/>
        </authorList>
    </citation>
    <scope>NUCLEOTIDE SEQUENCE [LARGE SCALE GENOMIC DNA]</scope>
    <source>
        <strain evidence="2 3">DSM 14210</strain>
    </source>
</reference>
<dbReference type="EMBL" id="AOJD01000025">
    <property type="protein sequence ID" value="ELZ39705.1"/>
    <property type="molecule type" value="Genomic_DNA"/>
</dbReference>
<accession>M0DW02</accession>
<feature type="transmembrane region" description="Helical" evidence="1">
    <location>
        <begin position="76"/>
        <end position="102"/>
    </location>
</feature>
<dbReference type="Proteomes" id="UP000011523">
    <property type="component" value="Unassembled WGS sequence"/>
</dbReference>
<gene>
    <name evidence="2" type="ORF">C472_03568</name>
</gene>
<keyword evidence="1" id="KW-0812">Transmembrane</keyword>
<feature type="transmembrane region" description="Helical" evidence="1">
    <location>
        <begin position="6"/>
        <end position="25"/>
    </location>
</feature>